<evidence type="ECO:0000313" key="1">
    <source>
        <dbReference type="EMBL" id="CAE7444498.1"/>
    </source>
</evidence>
<keyword evidence="2" id="KW-1185">Reference proteome</keyword>
<dbReference type="OrthoDB" id="10268242at2759"/>
<sequence>NKNCHAEMALPVYDQELQLWRCKCRNTYASSGRKRQSTDVAWGGMPQTFAYYQYEKRRWAFCPGYDPVRRLDLFEQLRQRK</sequence>
<dbReference type="AlphaFoldDB" id="A0A812RMF7"/>
<accession>A0A812RMF7</accession>
<protein>
    <submittedName>
        <fullName evidence="1">Uncharacterized protein</fullName>
    </submittedName>
</protein>
<name>A0A812RMF7_9DINO</name>
<organism evidence="1 2">
    <name type="scientific">Symbiodinium necroappetens</name>
    <dbReference type="NCBI Taxonomy" id="1628268"/>
    <lineage>
        <taxon>Eukaryota</taxon>
        <taxon>Sar</taxon>
        <taxon>Alveolata</taxon>
        <taxon>Dinophyceae</taxon>
        <taxon>Suessiales</taxon>
        <taxon>Symbiodiniaceae</taxon>
        <taxon>Symbiodinium</taxon>
    </lineage>
</organism>
<feature type="non-terminal residue" evidence="1">
    <location>
        <position position="81"/>
    </location>
</feature>
<proteinExistence type="predicted"/>
<gene>
    <name evidence="1" type="ORF">SNEC2469_LOCUS12229</name>
</gene>
<dbReference type="Proteomes" id="UP000601435">
    <property type="component" value="Unassembled WGS sequence"/>
</dbReference>
<comment type="caution">
    <text evidence="1">The sequence shown here is derived from an EMBL/GenBank/DDBJ whole genome shotgun (WGS) entry which is preliminary data.</text>
</comment>
<dbReference type="EMBL" id="CAJNJA010019377">
    <property type="protein sequence ID" value="CAE7444498.1"/>
    <property type="molecule type" value="Genomic_DNA"/>
</dbReference>
<reference evidence="1" key="1">
    <citation type="submission" date="2021-02" db="EMBL/GenBank/DDBJ databases">
        <authorList>
            <person name="Dougan E. K."/>
            <person name="Rhodes N."/>
            <person name="Thang M."/>
            <person name="Chan C."/>
        </authorList>
    </citation>
    <scope>NUCLEOTIDE SEQUENCE</scope>
</reference>
<evidence type="ECO:0000313" key="2">
    <source>
        <dbReference type="Proteomes" id="UP000601435"/>
    </source>
</evidence>